<name>A0A1H0QAK8_9BACI</name>
<dbReference type="RefSeq" id="WP_090849862.1">
    <property type="nucleotide sequence ID" value="NZ_FNJU01000001.1"/>
</dbReference>
<evidence type="ECO:0000313" key="2">
    <source>
        <dbReference type="Proteomes" id="UP000199159"/>
    </source>
</evidence>
<dbReference type="STRING" id="930152.SAMN05216565_101678"/>
<dbReference type="EMBL" id="FNJU01000001">
    <property type="protein sequence ID" value="SDP14401.1"/>
    <property type="molecule type" value="Genomic_DNA"/>
</dbReference>
<reference evidence="2" key="1">
    <citation type="submission" date="2016-10" db="EMBL/GenBank/DDBJ databases">
        <authorList>
            <person name="Varghese N."/>
            <person name="Submissions S."/>
        </authorList>
    </citation>
    <scope>NUCLEOTIDE SEQUENCE [LARGE SCALE GENOMIC DNA]</scope>
    <source>
        <strain evidence="2">IBRC-M10078</strain>
    </source>
</reference>
<organism evidence="1 2">
    <name type="scientific">Litchfieldia salsa</name>
    <dbReference type="NCBI Taxonomy" id="930152"/>
    <lineage>
        <taxon>Bacteria</taxon>
        <taxon>Bacillati</taxon>
        <taxon>Bacillota</taxon>
        <taxon>Bacilli</taxon>
        <taxon>Bacillales</taxon>
        <taxon>Bacillaceae</taxon>
        <taxon>Litchfieldia</taxon>
    </lineage>
</organism>
<accession>A0A1H0QAK8</accession>
<protein>
    <recommendedName>
        <fullName evidence="3">Lipoprotein</fullName>
    </recommendedName>
</protein>
<sequence length="72" mass="8275">MMFILIILKSIRKLGDIMKKKIMLLLVLIVLVLAGCGQKQIEESITLLDQNNNEVSFPQDKPTLFFFITTYT</sequence>
<evidence type="ECO:0000313" key="1">
    <source>
        <dbReference type="EMBL" id="SDP14401.1"/>
    </source>
</evidence>
<dbReference type="Proteomes" id="UP000199159">
    <property type="component" value="Unassembled WGS sequence"/>
</dbReference>
<evidence type="ECO:0008006" key="3">
    <source>
        <dbReference type="Google" id="ProtNLM"/>
    </source>
</evidence>
<dbReference type="AlphaFoldDB" id="A0A1H0QAK8"/>
<gene>
    <name evidence="1" type="ORF">SAMN05216565_101678</name>
</gene>
<proteinExistence type="predicted"/>
<keyword evidence="2" id="KW-1185">Reference proteome</keyword>